<evidence type="ECO:0000313" key="1">
    <source>
        <dbReference type="EMBL" id="CAB5223343.1"/>
    </source>
</evidence>
<proteinExistence type="predicted"/>
<accession>A0A6J7X7R9</accession>
<reference evidence="1" key="1">
    <citation type="submission" date="2020-05" db="EMBL/GenBank/DDBJ databases">
        <authorList>
            <person name="Chiriac C."/>
            <person name="Salcher M."/>
            <person name="Ghai R."/>
            <person name="Kavagutti S V."/>
        </authorList>
    </citation>
    <scope>NUCLEOTIDE SEQUENCE</scope>
</reference>
<organism evidence="1">
    <name type="scientific">uncultured Caudovirales phage</name>
    <dbReference type="NCBI Taxonomy" id="2100421"/>
    <lineage>
        <taxon>Viruses</taxon>
        <taxon>Duplodnaviria</taxon>
        <taxon>Heunggongvirae</taxon>
        <taxon>Uroviricota</taxon>
        <taxon>Caudoviricetes</taxon>
        <taxon>Peduoviridae</taxon>
        <taxon>Maltschvirus</taxon>
        <taxon>Maltschvirus maltsch</taxon>
    </lineage>
</organism>
<name>A0A6J7X7R9_9CAUD</name>
<gene>
    <name evidence="1" type="ORF">UFOVP380_39</name>
</gene>
<sequence length="118" mass="13784">MQNIELTRFFEQYPEYKPVVSGHEEFFGSAFNGGSWNLTFEYHDPKALQYFTFNRTTANPEGLQYGPLAKTIWFAVGKRNGQFINPRWSPEELAKEIEVTRRYQAEALERKAKNDLAI</sequence>
<dbReference type="EMBL" id="LR798317">
    <property type="protein sequence ID" value="CAB5223343.1"/>
    <property type="molecule type" value="Genomic_DNA"/>
</dbReference>
<protein>
    <submittedName>
        <fullName evidence="1">Uncharacterized protein</fullName>
    </submittedName>
</protein>